<evidence type="ECO:0000313" key="3">
    <source>
        <dbReference type="Proteomes" id="UP000801428"/>
    </source>
</evidence>
<accession>A0A9P4TI14</accession>
<dbReference type="AlphaFoldDB" id="A0A9P4TI14"/>
<proteinExistence type="predicted"/>
<protein>
    <submittedName>
        <fullName evidence="2">Uncharacterized protein</fullName>
    </submittedName>
</protein>
<feature type="compositionally biased region" description="Basic and acidic residues" evidence="1">
    <location>
        <begin position="127"/>
        <end position="151"/>
    </location>
</feature>
<feature type="compositionally biased region" description="Polar residues" evidence="1">
    <location>
        <begin position="114"/>
        <end position="126"/>
    </location>
</feature>
<feature type="region of interest" description="Disordered" evidence="1">
    <location>
        <begin position="114"/>
        <end position="151"/>
    </location>
</feature>
<sequence>MPWIPPEIDPNILSDIDPDEWGAWIDGKHIPEQGPHTSHQCSCTVNQDITLKDPDFDLRKGMQGHILQERDSRDGEKEYNVHIQGVTRYLWVDRWVTRLWVSARYIDKEPVQGNTQDVQILNGASTSKDDPKNSPADKDAVEDVKDDAEHN</sequence>
<name>A0A9P4TI14_CURKU</name>
<reference evidence="2" key="1">
    <citation type="submission" date="2019-04" db="EMBL/GenBank/DDBJ databases">
        <title>Sequencing of skin fungus with MAO and IRED activity.</title>
        <authorList>
            <person name="Marsaioli A.J."/>
            <person name="Bonatto J.M.C."/>
            <person name="Reis Junior O."/>
        </authorList>
    </citation>
    <scope>NUCLEOTIDE SEQUENCE</scope>
    <source>
        <strain evidence="2">30M1</strain>
    </source>
</reference>
<dbReference type="Proteomes" id="UP000801428">
    <property type="component" value="Unassembled WGS sequence"/>
</dbReference>
<comment type="caution">
    <text evidence="2">The sequence shown here is derived from an EMBL/GenBank/DDBJ whole genome shotgun (WGS) entry which is preliminary data.</text>
</comment>
<dbReference type="EMBL" id="SWKU01000008">
    <property type="protein sequence ID" value="KAF3004366.1"/>
    <property type="molecule type" value="Genomic_DNA"/>
</dbReference>
<evidence type="ECO:0000313" key="2">
    <source>
        <dbReference type="EMBL" id="KAF3004366.1"/>
    </source>
</evidence>
<organism evidence="2 3">
    <name type="scientific">Curvularia kusanoi</name>
    <name type="common">Cochliobolus kusanoi</name>
    <dbReference type="NCBI Taxonomy" id="90978"/>
    <lineage>
        <taxon>Eukaryota</taxon>
        <taxon>Fungi</taxon>
        <taxon>Dikarya</taxon>
        <taxon>Ascomycota</taxon>
        <taxon>Pezizomycotina</taxon>
        <taxon>Dothideomycetes</taxon>
        <taxon>Pleosporomycetidae</taxon>
        <taxon>Pleosporales</taxon>
        <taxon>Pleosporineae</taxon>
        <taxon>Pleosporaceae</taxon>
        <taxon>Curvularia</taxon>
    </lineage>
</organism>
<evidence type="ECO:0000256" key="1">
    <source>
        <dbReference type="SAM" id="MobiDB-lite"/>
    </source>
</evidence>
<gene>
    <name evidence="2" type="ORF">E8E13_009829</name>
</gene>
<keyword evidence="3" id="KW-1185">Reference proteome</keyword>